<dbReference type="OrthoDB" id="5600341at2"/>
<comment type="caution">
    <text evidence="3">The sequence shown here is derived from an EMBL/GenBank/DDBJ whole genome shotgun (WGS) entry which is preliminary data.</text>
</comment>
<sequence length="151" mass="17268">MEFAMNKKLMMLLMPVILGACTYSSTTASNNTTTISEAALQHHNWTLIQVDNHKLTDLQIKEKPNLEIGENMRATGFAGCNHFFGQSILRENQFKIEKMAISQKMCFGQVMGIENILSDTLTQYSTIILYEDYLKLHNGTHQLIFKLNDYK</sequence>
<dbReference type="PROSITE" id="PS51257">
    <property type="entry name" value="PROKAR_LIPOPROTEIN"/>
    <property type="match status" value="1"/>
</dbReference>
<dbReference type="InterPro" id="IPR005184">
    <property type="entry name" value="DUF306_Meta_HslJ"/>
</dbReference>
<gene>
    <name evidence="3" type="ORF">DI392_07220</name>
</gene>
<evidence type="ECO:0000313" key="4">
    <source>
        <dbReference type="Proteomes" id="UP000245362"/>
    </source>
</evidence>
<dbReference type="InterPro" id="IPR053147">
    <property type="entry name" value="Hsp_HslJ-like"/>
</dbReference>
<proteinExistence type="predicted"/>
<name>A0A2U3BB07_9VIBR</name>
<dbReference type="Pfam" id="PF03724">
    <property type="entry name" value="META"/>
    <property type="match status" value="1"/>
</dbReference>
<keyword evidence="4" id="KW-1185">Reference proteome</keyword>
<evidence type="ECO:0000256" key="1">
    <source>
        <dbReference type="SAM" id="SignalP"/>
    </source>
</evidence>
<dbReference type="AlphaFoldDB" id="A0A2U3BB07"/>
<accession>A0A2U3BB07</accession>
<feature type="chain" id="PRO_5015576568" evidence="1">
    <location>
        <begin position="29"/>
        <end position="151"/>
    </location>
</feature>
<dbReference type="PANTHER" id="PTHR35535">
    <property type="entry name" value="HEAT SHOCK PROTEIN HSLJ"/>
    <property type="match status" value="1"/>
</dbReference>
<organism evidence="3 4">
    <name type="scientific">Vibrio albus</name>
    <dbReference type="NCBI Taxonomy" id="2200953"/>
    <lineage>
        <taxon>Bacteria</taxon>
        <taxon>Pseudomonadati</taxon>
        <taxon>Pseudomonadota</taxon>
        <taxon>Gammaproteobacteria</taxon>
        <taxon>Vibrionales</taxon>
        <taxon>Vibrionaceae</taxon>
        <taxon>Vibrio</taxon>
    </lineage>
</organism>
<feature type="domain" description="DUF306" evidence="2">
    <location>
        <begin position="38"/>
        <end position="142"/>
    </location>
</feature>
<dbReference type="PANTHER" id="PTHR35535:SF1">
    <property type="entry name" value="HEAT SHOCK PROTEIN HSLJ"/>
    <property type="match status" value="1"/>
</dbReference>
<evidence type="ECO:0000259" key="2">
    <source>
        <dbReference type="Pfam" id="PF03724"/>
    </source>
</evidence>
<dbReference type="InterPro" id="IPR038670">
    <property type="entry name" value="HslJ-like_sf"/>
</dbReference>
<protein>
    <submittedName>
        <fullName evidence="3">Heat-shock protein HslJ</fullName>
    </submittedName>
</protein>
<keyword evidence="1" id="KW-0732">Signal</keyword>
<reference evidence="3 4" key="1">
    <citation type="submission" date="2018-05" db="EMBL/GenBank/DDBJ databases">
        <title>Vibrio limimaris sp. nov., isolated from marine sediment.</title>
        <authorList>
            <person name="Li C.-M."/>
        </authorList>
    </citation>
    <scope>NUCLEOTIDE SEQUENCE [LARGE SCALE GENOMIC DNA]</scope>
    <source>
        <strain evidence="3 4">E4404</strain>
    </source>
</reference>
<dbReference type="Gene3D" id="2.40.128.270">
    <property type="match status" value="1"/>
</dbReference>
<feature type="signal peptide" evidence="1">
    <location>
        <begin position="1"/>
        <end position="28"/>
    </location>
</feature>
<dbReference type="Proteomes" id="UP000245362">
    <property type="component" value="Unassembled WGS sequence"/>
</dbReference>
<evidence type="ECO:0000313" key="3">
    <source>
        <dbReference type="EMBL" id="PWI33982.1"/>
    </source>
</evidence>
<dbReference type="EMBL" id="QFWT01000003">
    <property type="protein sequence ID" value="PWI33982.1"/>
    <property type="molecule type" value="Genomic_DNA"/>
</dbReference>